<keyword evidence="1" id="KW-0732">Signal</keyword>
<gene>
    <name evidence="3" type="ORF">LX15_005326</name>
</gene>
<dbReference type="EMBL" id="JAMTCP010000045">
    <property type="protein sequence ID" value="MCP2261600.1"/>
    <property type="molecule type" value="Genomic_DNA"/>
</dbReference>
<dbReference type="InterPro" id="IPR025326">
    <property type="entry name" value="DUF4232"/>
</dbReference>
<accession>A0ABT1I1E3</accession>
<feature type="domain" description="DUF4232" evidence="2">
    <location>
        <begin position="37"/>
        <end position="161"/>
    </location>
</feature>
<dbReference type="RefSeq" id="WP_253672584.1">
    <property type="nucleotide sequence ID" value="NZ_JAMTCP010000045.1"/>
</dbReference>
<evidence type="ECO:0000313" key="3">
    <source>
        <dbReference type="EMBL" id="MCP2261600.1"/>
    </source>
</evidence>
<name>A0ABT1I1E3_STRSD</name>
<comment type="caution">
    <text evidence="3">The sequence shown here is derived from an EMBL/GenBank/DDBJ whole genome shotgun (WGS) entry which is preliminary data.</text>
</comment>
<dbReference type="Proteomes" id="UP001205311">
    <property type="component" value="Unassembled WGS sequence"/>
</dbReference>
<protein>
    <recommendedName>
        <fullName evidence="2">DUF4232 domain-containing protein</fullName>
    </recommendedName>
</protein>
<dbReference type="Pfam" id="PF14016">
    <property type="entry name" value="DUF4232"/>
    <property type="match status" value="1"/>
</dbReference>
<proteinExistence type="predicted"/>
<keyword evidence="4" id="KW-1185">Reference proteome</keyword>
<reference evidence="3 4" key="1">
    <citation type="submission" date="2022-06" db="EMBL/GenBank/DDBJ databases">
        <title>Genomic Encyclopedia of Archaeal and Bacterial Type Strains, Phase II (KMG-II): from individual species to whole genera.</title>
        <authorList>
            <person name="Goeker M."/>
        </authorList>
    </citation>
    <scope>NUCLEOTIDE SEQUENCE [LARGE SCALE GENOMIC DNA]</scope>
    <source>
        <strain evidence="3 4">DSM 40477</strain>
    </source>
</reference>
<evidence type="ECO:0000313" key="4">
    <source>
        <dbReference type="Proteomes" id="UP001205311"/>
    </source>
</evidence>
<organism evidence="3 4">
    <name type="scientific">Streptoalloteichus tenebrarius (strain ATCC 17920 / DSM 40477 / JCM 4838 / CBS 697.72 / NBRC 16177 / NCIMB 11028 / NRRL B-12390 / A12253. 1 / ISP 5477)</name>
    <name type="common">Streptomyces tenebrarius</name>
    <dbReference type="NCBI Taxonomy" id="1933"/>
    <lineage>
        <taxon>Bacteria</taxon>
        <taxon>Bacillati</taxon>
        <taxon>Actinomycetota</taxon>
        <taxon>Actinomycetes</taxon>
        <taxon>Pseudonocardiales</taxon>
        <taxon>Pseudonocardiaceae</taxon>
        <taxon>Streptoalloteichus</taxon>
    </lineage>
</organism>
<sequence length="167" mass="17174">MAVLAAMSTVVATALTACDSGSSAEPAPTSPPPCPPKVTVGQVEPALGHRASVITVTNCRDSPYTVSGYPEISVLDGERKPLAVRVKHGTSYMASDPGPRELSLPPGGSARAVLSWSNTVTDGEVVNGEHVTVSLLPGRESTTLPLQTDLGTTGEVTVSAWSTEPPR</sequence>
<evidence type="ECO:0000256" key="1">
    <source>
        <dbReference type="SAM" id="SignalP"/>
    </source>
</evidence>
<feature type="signal peptide" evidence="1">
    <location>
        <begin position="1"/>
        <end position="17"/>
    </location>
</feature>
<feature type="chain" id="PRO_5046034735" description="DUF4232 domain-containing protein" evidence="1">
    <location>
        <begin position="18"/>
        <end position="167"/>
    </location>
</feature>
<evidence type="ECO:0000259" key="2">
    <source>
        <dbReference type="Pfam" id="PF14016"/>
    </source>
</evidence>